<organism evidence="2 3">
    <name type="scientific">Streptomyces longispororuber</name>
    <dbReference type="NCBI Taxonomy" id="68230"/>
    <lineage>
        <taxon>Bacteria</taxon>
        <taxon>Bacillati</taxon>
        <taxon>Actinomycetota</taxon>
        <taxon>Actinomycetes</taxon>
        <taxon>Kitasatosporales</taxon>
        <taxon>Streptomycetaceae</taxon>
        <taxon>Streptomyces</taxon>
    </lineage>
</organism>
<accession>A0A919A0R4</accession>
<gene>
    <name evidence="2" type="ORF">GCM10018785_58090</name>
</gene>
<dbReference type="AlphaFoldDB" id="A0A919A0R4"/>
<proteinExistence type="predicted"/>
<dbReference type="SUPFAM" id="SSF56784">
    <property type="entry name" value="HAD-like"/>
    <property type="match status" value="1"/>
</dbReference>
<dbReference type="NCBIfam" id="TIGR01686">
    <property type="entry name" value="FkbH"/>
    <property type="match status" value="1"/>
</dbReference>
<reference evidence="2" key="2">
    <citation type="submission" date="2020-09" db="EMBL/GenBank/DDBJ databases">
        <authorList>
            <person name="Sun Q."/>
            <person name="Ohkuma M."/>
        </authorList>
    </citation>
    <scope>NUCLEOTIDE SEQUENCE</scope>
    <source>
        <strain evidence="2">JCM 4784</strain>
    </source>
</reference>
<evidence type="ECO:0000256" key="1">
    <source>
        <dbReference type="SAM" id="MobiDB-lite"/>
    </source>
</evidence>
<dbReference type="InterPro" id="IPR016181">
    <property type="entry name" value="Acyl_CoA_acyltransferase"/>
</dbReference>
<keyword evidence="3" id="KW-1185">Reference proteome</keyword>
<dbReference type="InterPro" id="IPR010033">
    <property type="entry name" value="HAD_SF_ppase_IIIC"/>
</dbReference>
<dbReference type="NCBIfam" id="TIGR01681">
    <property type="entry name" value="HAD-SF-IIIC"/>
    <property type="match status" value="1"/>
</dbReference>
<dbReference type="Gene3D" id="3.40.50.1000">
    <property type="entry name" value="HAD superfamily/HAD-like"/>
    <property type="match status" value="1"/>
</dbReference>
<comment type="caution">
    <text evidence="2">The sequence shown here is derived from an EMBL/GenBank/DDBJ whole genome shotgun (WGS) entry which is preliminary data.</text>
</comment>
<feature type="region of interest" description="Disordered" evidence="1">
    <location>
        <begin position="1"/>
        <end position="24"/>
    </location>
</feature>
<dbReference type="EMBL" id="BNBT01000123">
    <property type="protein sequence ID" value="GHE82415.1"/>
    <property type="molecule type" value="Genomic_DNA"/>
</dbReference>
<evidence type="ECO:0000313" key="2">
    <source>
        <dbReference type="EMBL" id="GHE82415.1"/>
    </source>
</evidence>
<dbReference type="InterPro" id="IPR010037">
    <property type="entry name" value="FkbH_domain"/>
</dbReference>
<name>A0A919A0R4_9ACTN</name>
<dbReference type="Proteomes" id="UP000608024">
    <property type="component" value="Unassembled WGS sequence"/>
</dbReference>
<protein>
    <submittedName>
        <fullName evidence="2">Haloacid dehalogenase</fullName>
    </submittedName>
</protein>
<dbReference type="InterPro" id="IPR036412">
    <property type="entry name" value="HAD-like_sf"/>
</dbReference>
<dbReference type="RefSeq" id="WP_190139066.1">
    <property type="nucleotide sequence ID" value="NZ_BNBT01000123.1"/>
</dbReference>
<feature type="region of interest" description="Disordered" evidence="1">
    <location>
        <begin position="344"/>
        <end position="364"/>
    </location>
</feature>
<evidence type="ECO:0000313" key="3">
    <source>
        <dbReference type="Proteomes" id="UP000608024"/>
    </source>
</evidence>
<reference evidence="2" key="1">
    <citation type="journal article" date="2014" name="Int. J. Syst. Evol. Microbiol.">
        <title>Complete genome sequence of Corynebacterium casei LMG S-19264T (=DSM 44701T), isolated from a smear-ripened cheese.</title>
        <authorList>
            <consortium name="US DOE Joint Genome Institute (JGI-PGF)"/>
            <person name="Walter F."/>
            <person name="Albersmeier A."/>
            <person name="Kalinowski J."/>
            <person name="Ruckert C."/>
        </authorList>
    </citation>
    <scope>NUCLEOTIDE SEQUENCE</scope>
    <source>
        <strain evidence="2">JCM 4784</strain>
    </source>
</reference>
<dbReference type="InterPro" id="IPR023214">
    <property type="entry name" value="HAD_sf"/>
</dbReference>
<sequence length="364" mass="39364">MNAQTRGPREGTAAEPPPAARAPQPTVKCLVWDLDDTLWDGVVLEGDAPVPFAAAVRTLRALDRRGILHAVASRGEYDVAAAHLAAHGLDALFTVLEVGWGAKSGAVERIATELNIGLDTVAFLDNDAVERAEVAAALPDVRCYPAHEAELLLSYPEFTPEFLTDESAQRRRLYRTERRRKAAEAGHTGPPAEFLASLDLVLTVRRATGADLARAHELTVRTHQLNTTGRTFDLDELRRLCEDPGHEVLVASLTDRFGSYGTIGLAVTALRDDATVLELLLMSCRVMSRGVGAVLIDHIVTRSLAAGRRPVAEFVPTGVNRQMLVTLRFSGFAVVEDAGDRMTLAVDPNQPPPARSHPVRVVTA</sequence>
<dbReference type="SUPFAM" id="SSF55729">
    <property type="entry name" value="Acyl-CoA N-acyltransferases (Nat)"/>
    <property type="match status" value="1"/>
</dbReference>